<gene>
    <name evidence="14" type="ORF">P9B03_05380</name>
</gene>
<keyword evidence="8" id="KW-0460">Magnesium</keyword>
<evidence type="ECO:0000256" key="1">
    <source>
        <dbReference type="ARBA" id="ARBA00001946"/>
    </source>
</evidence>
<dbReference type="EMBL" id="JARSFG010000007">
    <property type="protein sequence ID" value="MEC1177908.1"/>
    <property type="molecule type" value="Genomic_DNA"/>
</dbReference>
<dbReference type="Gene3D" id="3.30.1610.20">
    <property type="entry name" value="Hen1, N-terminal domain"/>
    <property type="match status" value="1"/>
</dbReference>
<sequence length="427" mass="49357">MQLSIYCNTPYAKEISYLFAKNPNNVHERHEKGHAVRFIYHKLTDHEVEATIFVTPDPLALTQQERAYDITHYINDRGFATSSIFLSLIRKMLGTALNGKPQEQYATFSEQAFPFTFEFGPVATSLSDEEITQLFAPLGFQVDIEAISEAQRARFIKISAFTTLKQALQQIFVLIPVMDDYKHYFIDETERERIERYGEGWLEQHPKKDFIYKKALRFRHLIGPEPSITTKISLNTQRYEAIVAQVKKLPHQSVVDLGAGEGKLTALLSELSTIQELIALEPSEAAIRKATKRFEALDTPIIPQIQWGSLFYYDQTLANKDILILCEVIEHINEERLPKIIAMLLQQYAPKALIITTPNADYNKVYALEEMRHDDHRFEWTRQQFENWCAEMVQNTPYMTSFYGIGEHHQTHGTPTQMCIFKRTEGP</sequence>
<keyword evidence="7" id="KW-0479">Metal-binding</keyword>
<dbReference type="GO" id="GO:0090486">
    <property type="term" value="F:small RNA 2'-O-methyltransferase activity"/>
    <property type="evidence" value="ECO:0007669"/>
    <property type="project" value="UniProtKB-EC"/>
</dbReference>
<dbReference type="GO" id="GO:0046872">
    <property type="term" value="F:metal ion binding"/>
    <property type="evidence" value="ECO:0007669"/>
    <property type="project" value="UniProtKB-KW"/>
</dbReference>
<dbReference type="GO" id="GO:0003723">
    <property type="term" value="F:RNA binding"/>
    <property type="evidence" value="ECO:0007669"/>
    <property type="project" value="UniProtKB-KW"/>
</dbReference>
<dbReference type="Gene3D" id="3.40.50.150">
    <property type="entry name" value="Vaccinia Virus protein VP39"/>
    <property type="match status" value="1"/>
</dbReference>
<dbReference type="SUPFAM" id="SSF53335">
    <property type="entry name" value="S-adenosyl-L-methionine-dependent methyltransferases"/>
    <property type="match status" value="1"/>
</dbReference>
<dbReference type="GO" id="GO:0001510">
    <property type="term" value="P:RNA methylation"/>
    <property type="evidence" value="ECO:0007669"/>
    <property type="project" value="InterPro"/>
</dbReference>
<feature type="domain" description="Hen1 N-terminal" evidence="13">
    <location>
        <begin position="1"/>
        <end position="220"/>
    </location>
</feature>
<dbReference type="AlphaFoldDB" id="A0AAW9NUI3"/>
<protein>
    <recommendedName>
        <fullName evidence="3">Small RNA 2'-O-methyltransferase</fullName>
        <ecNumber evidence="11">2.1.1.386</ecNumber>
    </recommendedName>
</protein>
<dbReference type="GO" id="GO:0005737">
    <property type="term" value="C:cytoplasm"/>
    <property type="evidence" value="ECO:0007669"/>
    <property type="project" value="TreeGrafter"/>
</dbReference>
<proteinExistence type="inferred from homology"/>
<keyword evidence="15" id="KW-1185">Reference proteome</keyword>
<keyword evidence="6" id="KW-0949">S-adenosyl-L-methionine</keyword>
<comment type="caution">
    <text evidence="14">The sequence shown here is derived from an EMBL/GenBank/DDBJ whole genome shotgun (WGS) entry which is preliminary data.</text>
</comment>
<evidence type="ECO:0000256" key="11">
    <source>
        <dbReference type="ARBA" id="ARBA00035025"/>
    </source>
</evidence>
<dbReference type="PANTHER" id="PTHR21404">
    <property type="entry name" value="HEN1"/>
    <property type="match status" value="1"/>
</dbReference>
<dbReference type="GO" id="GO:0030422">
    <property type="term" value="P:siRNA processing"/>
    <property type="evidence" value="ECO:0007669"/>
    <property type="project" value="TreeGrafter"/>
</dbReference>
<evidence type="ECO:0000313" key="14">
    <source>
        <dbReference type="EMBL" id="MEC1177908.1"/>
    </source>
</evidence>
<comment type="similarity">
    <text evidence="2">Belongs to the methyltransferase superfamily. HEN1 family.</text>
</comment>
<keyword evidence="10" id="KW-0943">RNA-mediated gene silencing</keyword>
<evidence type="ECO:0000259" key="13">
    <source>
        <dbReference type="Pfam" id="PF12623"/>
    </source>
</evidence>
<dbReference type="InterPro" id="IPR038546">
    <property type="entry name" value="Hen1_N_sf"/>
</dbReference>
<keyword evidence="9" id="KW-0694">RNA-binding</keyword>
<evidence type="ECO:0000256" key="4">
    <source>
        <dbReference type="ARBA" id="ARBA00022603"/>
    </source>
</evidence>
<keyword evidence="5" id="KW-0808">Transferase</keyword>
<dbReference type="EC" id="2.1.1.386" evidence="11"/>
<evidence type="ECO:0000256" key="12">
    <source>
        <dbReference type="ARBA" id="ARBA00048418"/>
    </source>
</evidence>
<dbReference type="Pfam" id="PF12623">
    <property type="entry name" value="Hen1_L"/>
    <property type="match status" value="1"/>
</dbReference>
<comment type="cofactor">
    <cofactor evidence="1">
        <name>Mg(2+)</name>
        <dbReference type="ChEBI" id="CHEBI:18420"/>
    </cofactor>
</comment>
<evidence type="ECO:0000256" key="3">
    <source>
        <dbReference type="ARBA" id="ARBA00021330"/>
    </source>
</evidence>
<dbReference type="InterPro" id="IPR026610">
    <property type="entry name" value="Hen1"/>
</dbReference>
<reference evidence="14 15" key="1">
    <citation type="submission" date="2023-03" db="EMBL/GenBank/DDBJ databases">
        <title>Bacillus Genome Sequencing.</title>
        <authorList>
            <person name="Dunlap C."/>
        </authorList>
    </citation>
    <scope>NUCLEOTIDE SEQUENCE [LARGE SCALE GENOMIC DNA]</scope>
    <source>
        <strain evidence="14 15">B-59205</strain>
    </source>
</reference>
<accession>A0AAW9NUI3</accession>
<evidence type="ECO:0000256" key="5">
    <source>
        <dbReference type="ARBA" id="ARBA00022679"/>
    </source>
</evidence>
<comment type="catalytic activity">
    <reaction evidence="12">
        <text>small RNA 3'-end nucleotide + S-adenosyl-L-methionine = small RNA 3'-end 2'-O-methylnucleotide + S-adenosyl-L-homocysteine + H(+)</text>
        <dbReference type="Rhea" id="RHEA:37887"/>
        <dbReference type="Rhea" id="RHEA-COMP:10415"/>
        <dbReference type="Rhea" id="RHEA-COMP:10416"/>
        <dbReference type="ChEBI" id="CHEBI:15378"/>
        <dbReference type="ChEBI" id="CHEBI:57856"/>
        <dbReference type="ChEBI" id="CHEBI:59789"/>
        <dbReference type="ChEBI" id="CHEBI:74896"/>
        <dbReference type="ChEBI" id="CHEBI:74898"/>
        <dbReference type="EC" id="2.1.1.386"/>
    </reaction>
</comment>
<evidence type="ECO:0000256" key="6">
    <source>
        <dbReference type="ARBA" id="ARBA00022691"/>
    </source>
</evidence>
<dbReference type="Proteomes" id="UP001344888">
    <property type="component" value="Unassembled WGS sequence"/>
</dbReference>
<dbReference type="InterPro" id="IPR029063">
    <property type="entry name" value="SAM-dependent_MTases_sf"/>
</dbReference>
<evidence type="ECO:0000256" key="10">
    <source>
        <dbReference type="ARBA" id="ARBA00023158"/>
    </source>
</evidence>
<dbReference type="InterPro" id="IPR024740">
    <property type="entry name" value="Hen1_N"/>
</dbReference>
<dbReference type="PANTHER" id="PTHR21404:SF3">
    <property type="entry name" value="SMALL RNA 2'-O-METHYLTRANSFERASE"/>
    <property type="match status" value="1"/>
</dbReference>
<keyword evidence="4" id="KW-0489">Methyltransferase</keyword>
<evidence type="ECO:0000256" key="2">
    <source>
        <dbReference type="ARBA" id="ARBA00009026"/>
    </source>
</evidence>
<evidence type="ECO:0000313" key="15">
    <source>
        <dbReference type="Proteomes" id="UP001344888"/>
    </source>
</evidence>
<dbReference type="Pfam" id="PF13489">
    <property type="entry name" value="Methyltransf_23"/>
    <property type="match status" value="1"/>
</dbReference>
<evidence type="ECO:0000256" key="7">
    <source>
        <dbReference type="ARBA" id="ARBA00022723"/>
    </source>
</evidence>
<name>A0AAW9NUI3_9BACL</name>
<evidence type="ECO:0000256" key="8">
    <source>
        <dbReference type="ARBA" id="ARBA00022842"/>
    </source>
</evidence>
<evidence type="ECO:0000256" key="9">
    <source>
        <dbReference type="ARBA" id="ARBA00022884"/>
    </source>
</evidence>
<organism evidence="14 15">
    <name type="scientific">Metasolibacillus meyeri</name>
    <dbReference type="NCBI Taxonomy" id="1071052"/>
    <lineage>
        <taxon>Bacteria</taxon>
        <taxon>Bacillati</taxon>
        <taxon>Bacillota</taxon>
        <taxon>Bacilli</taxon>
        <taxon>Bacillales</taxon>
        <taxon>Caryophanaceae</taxon>
        <taxon>Metasolibacillus</taxon>
    </lineage>
</organism>
<dbReference type="RefSeq" id="WP_326122404.1">
    <property type="nucleotide sequence ID" value="NZ_JARSFG010000007.1"/>
</dbReference>